<keyword evidence="2" id="KW-1185">Reference proteome</keyword>
<dbReference type="EMBL" id="QYAZ01000001">
    <property type="protein sequence ID" value="KAB8123518.1"/>
    <property type="molecule type" value="Genomic_DNA"/>
</dbReference>
<dbReference type="Proteomes" id="UP000427842">
    <property type="component" value="Unassembled WGS sequence"/>
</dbReference>
<reference evidence="1 2" key="1">
    <citation type="submission" date="2018-09" db="EMBL/GenBank/DDBJ databases">
        <title>Genome sequence and characterization of the bcs clusters for the production of nanocellulose from the low pH resistant strain Komagataeibacter medellinensis ID13488.</title>
        <authorList>
            <person name="Hernandez-Arriaga A.M."/>
            <person name="Del Cerro C."/>
            <person name="Urbina L."/>
            <person name="Eceiza A."/>
            <person name="Retegi A."/>
            <person name="Prieto M.A."/>
        </authorList>
    </citation>
    <scope>NUCLEOTIDE SEQUENCE [LARGE SCALE GENOMIC DNA]</scope>
    <source>
        <strain evidence="1 2">ID13488</strain>
    </source>
</reference>
<evidence type="ECO:0000313" key="1">
    <source>
        <dbReference type="EMBL" id="KAB8123518.1"/>
    </source>
</evidence>
<protein>
    <submittedName>
        <fullName evidence="1">Uncharacterized protein</fullName>
    </submittedName>
</protein>
<name>A0ABQ6VYL3_9PROT</name>
<gene>
    <name evidence="1" type="ORF">D3W54_04070</name>
</gene>
<proteinExistence type="predicted"/>
<sequence length="62" mass="6805">MPLFLSAVVPAQEAQTFWRVSPSPVPIQTGAPQISVCNGVRSHAFLYPDTDVTIVTHRPILF</sequence>
<evidence type="ECO:0000313" key="2">
    <source>
        <dbReference type="Proteomes" id="UP000427842"/>
    </source>
</evidence>
<accession>A0ABQ6VYL3</accession>
<comment type="caution">
    <text evidence="1">The sequence shown here is derived from an EMBL/GenBank/DDBJ whole genome shotgun (WGS) entry which is preliminary data.</text>
</comment>
<organism evidence="1 2">
    <name type="scientific">Komagataeibacter medellinensis</name>
    <dbReference type="NCBI Taxonomy" id="1177712"/>
    <lineage>
        <taxon>Bacteria</taxon>
        <taxon>Pseudomonadati</taxon>
        <taxon>Pseudomonadota</taxon>
        <taxon>Alphaproteobacteria</taxon>
        <taxon>Acetobacterales</taxon>
        <taxon>Acetobacteraceae</taxon>
        <taxon>Komagataeibacter</taxon>
    </lineage>
</organism>